<dbReference type="Gene3D" id="3.30.70.270">
    <property type="match status" value="1"/>
</dbReference>
<organism evidence="6 7">
    <name type="scientific">Dulcicalothrix desertica PCC 7102</name>
    <dbReference type="NCBI Taxonomy" id="232991"/>
    <lineage>
        <taxon>Bacteria</taxon>
        <taxon>Bacillati</taxon>
        <taxon>Cyanobacteriota</taxon>
        <taxon>Cyanophyceae</taxon>
        <taxon>Nostocales</taxon>
        <taxon>Calotrichaceae</taxon>
        <taxon>Dulcicalothrix</taxon>
    </lineage>
</organism>
<feature type="domain" description="Phytochrome chromophore attachment site" evidence="2">
    <location>
        <begin position="217"/>
        <end position="352"/>
    </location>
</feature>
<dbReference type="CDD" id="cd00130">
    <property type="entry name" value="PAS"/>
    <property type="match status" value="1"/>
</dbReference>
<dbReference type="Pfam" id="PF01590">
    <property type="entry name" value="GAF"/>
    <property type="match status" value="1"/>
</dbReference>
<dbReference type="EMBL" id="RSCL01000001">
    <property type="protein sequence ID" value="RUT10154.1"/>
    <property type="molecule type" value="Genomic_DNA"/>
</dbReference>
<dbReference type="InterPro" id="IPR029016">
    <property type="entry name" value="GAF-like_dom_sf"/>
</dbReference>
<evidence type="ECO:0008006" key="8">
    <source>
        <dbReference type="Google" id="ProtNLM"/>
    </source>
</evidence>
<dbReference type="Gene3D" id="3.30.450.20">
    <property type="entry name" value="PAS domain"/>
    <property type="match status" value="1"/>
</dbReference>
<evidence type="ECO:0000259" key="3">
    <source>
        <dbReference type="PROSITE" id="PS50112"/>
    </source>
</evidence>
<dbReference type="SMART" id="SM00091">
    <property type="entry name" value="PAS"/>
    <property type="match status" value="1"/>
</dbReference>
<dbReference type="FunFam" id="3.30.70.270:FF:000001">
    <property type="entry name" value="Diguanylate cyclase domain protein"/>
    <property type="match status" value="1"/>
</dbReference>
<evidence type="ECO:0000256" key="1">
    <source>
        <dbReference type="SAM" id="Coils"/>
    </source>
</evidence>
<dbReference type="InterPro" id="IPR035965">
    <property type="entry name" value="PAS-like_dom_sf"/>
</dbReference>
<dbReference type="InterPro" id="IPR029787">
    <property type="entry name" value="Nucleotide_cyclase"/>
</dbReference>
<feature type="coiled-coil region" evidence="1">
    <location>
        <begin position="47"/>
        <end position="74"/>
    </location>
</feature>
<keyword evidence="7" id="KW-1185">Reference proteome</keyword>
<reference evidence="6" key="1">
    <citation type="submission" date="2018-12" db="EMBL/GenBank/DDBJ databases">
        <authorList>
            <person name="Will S."/>
            <person name="Neumann-Schaal M."/>
            <person name="Henke P."/>
        </authorList>
    </citation>
    <scope>NUCLEOTIDE SEQUENCE</scope>
    <source>
        <strain evidence="6">PCC 7102</strain>
    </source>
</reference>
<dbReference type="Gene3D" id="3.30.450.40">
    <property type="match status" value="1"/>
</dbReference>
<dbReference type="PROSITE" id="PS50887">
    <property type="entry name" value="GGDEF"/>
    <property type="match status" value="1"/>
</dbReference>
<dbReference type="InterPro" id="IPR000014">
    <property type="entry name" value="PAS"/>
</dbReference>
<keyword evidence="1" id="KW-0175">Coiled coil</keyword>
<dbReference type="InterPro" id="IPR000700">
    <property type="entry name" value="PAS-assoc_C"/>
</dbReference>
<sequence>MTTCDRPEVIAEKTVSANKISVADLRAFDPITGNTMILVNEKDVTKEQTAVLERQRAEDELRSSEQRYRSVIAAMAEGIVLQQADGSITACNESAERILGLTTDQMMGRTSTDGRWRAIHEDGSPFPGETHPAIVTLQTGQPQFNVIMGVHKPDGNLTWISINSQPLFQPDELIPYAVVTSFTDITDRKLAQQALRKQLEQERMVYTIAQRIRQTLDLDKILNTTVAEVREFLQTDRVIIYRFNPDCSGVVVTESVASGWQSLLNMEITDNYFVETQGQFYQQGAKAISDIYTAGLTPSHLELLQQLQVRAKLVVTILQGNKLWGLLVVHHCRAEREWQPWESELLQQLATQLAIAIQQSELYQQLQLANQKLQNLAMVDQLTQIANRRCFDSKLDYVWRHFLREQGCVSLLLCDIDYFKRYNDTYGHAAGDDCLRLVAQAFQQTVKRSTDLAARYGGEEFAVILPNTDSEGATQVAQEIHQAIQHLSIPHNASDVKPYVTLSIGITTLIPTSTMVPLNLIEAADQALYQAKAQGRNRSFVSKIPISIED</sequence>
<dbReference type="SUPFAM" id="SSF55785">
    <property type="entry name" value="PYP-like sensor domain (PAS domain)"/>
    <property type="match status" value="1"/>
</dbReference>
<dbReference type="InterPro" id="IPR003018">
    <property type="entry name" value="GAF"/>
</dbReference>
<dbReference type="InterPro" id="IPR000160">
    <property type="entry name" value="GGDEF_dom"/>
</dbReference>
<dbReference type="SUPFAM" id="SSF55781">
    <property type="entry name" value="GAF domain-like"/>
    <property type="match status" value="1"/>
</dbReference>
<protein>
    <recommendedName>
        <fullName evidence="8">Diguanylate cyclase</fullName>
    </recommendedName>
</protein>
<dbReference type="PANTHER" id="PTHR45138:SF9">
    <property type="entry name" value="DIGUANYLATE CYCLASE DGCM-RELATED"/>
    <property type="match status" value="1"/>
</dbReference>
<evidence type="ECO:0000259" key="2">
    <source>
        <dbReference type="PROSITE" id="PS50046"/>
    </source>
</evidence>
<dbReference type="AlphaFoldDB" id="A0A3S1AT57"/>
<feature type="domain" description="PAS" evidence="3">
    <location>
        <begin position="64"/>
        <end position="110"/>
    </location>
</feature>
<reference evidence="6" key="2">
    <citation type="journal article" date="2019" name="Genome Biol. Evol.">
        <title>Day and night: Metabolic profiles and evolutionary relationships of six axenic non-marine cyanobacteria.</title>
        <authorList>
            <person name="Will S.E."/>
            <person name="Henke P."/>
            <person name="Boedeker C."/>
            <person name="Huang S."/>
            <person name="Brinkmann H."/>
            <person name="Rohde M."/>
            <person name="Jarek M."/>
            <person name="Friedl T."/>
            <person name="Seufert S."/>
            <person name="Schumacher M."/>
            <person name="Overmann J."/>
            <person name="Neumann-Schaal M."/>
            <person name="Petersen J."/>
        </authorList>
    </citation>
    <scope>NUCLEOTIDE SEQUENCE [LARGE SCALE GENOMIC DNA]</scope>
    <source>
        <strain evidence="6">PCC 7102</strain>
    </source>
</reference>
<gene>
    <name evidence="6" type="ORF">DSM106972_006490</name>
</gene>
<dbReference type="GO" id="GO:0052621">
    <property type="term" value="F:diguanylate cyclase activity"/>
    <property type="evidence" value="ECO:0007669"/>
    <property type="project" value="TreeGrafter"/>
</dbReference>
<dbReference type="Pfam" id="PF00990">
    <property type="entry name" value="GGDEF"/>
    <property type="match status" value="1"/>
</dbReference>
<dbReference type="GO" id="GO:0005886">
    <property type="term" value="C:plasma membrane"/>
    <property type="evidence" value="ECO:0007669"/>
    <property type="project" value="TreeGrafter"/>
</dbReference>
<dbReference type="NCBIfam" id="TIGR00254">
    <property type="entry name" value="GGDEF"/>
    <property type="match status" value="1"/>
</dbReference>
<dbReference type="InterPro" id="IPR050469">
    <property type="entry name" value="Diguanylate_Cyclase"/>
</dbReference>
<dbReference type="SMART" id="SM00065">
    <property type="entry name" value="GAF"/>
    <property type="match status" value="1"/>
</dbReference>
<dbReference type="Proteomes" id="UP000271624">
    <property type="component" value="Unassembled WGS sequence"/>
</dbReference>
<dbReference type="GO" id="GO:1902201">
    <property type="term" value="P:negative regulation of bacterial-type flagellum-dependent cell motility"/>
    <property type="evidence" value="ECO:0007669"/>
    <property type="project" value="TreeGrafter"/>
</dbReference>
<dbReference type="PROSITE" id="PS50046">
    <property type="entry name" value="PHYTOCHROME_2"/>
    <property type="match status" value="1"/>
</dbReference>
<dbReference type="PROSITE" id="PS50112">
    <property type="entry name" value="PAS"/>
    <property type="match status" value="1"/>
</dbReference>
<dbReference type="CDD" id="cd01949">
    <property type="entry name" value="GGDEF"/>
    <property type="match status" value="1"/>
</dbReference>
<dbReference type="RefSeq" id="WP_201800666.1">
    <property type="nucleotide sequence ID" value="NZ_RSCL01000001.1"/>
</dbReference>
<evidence type="ECO:0000259" key="4">
    <source>
        <dbReference type="PROSITE" id="PS50113"/>
    </source>
</evidence>
<dbReference type="PANTHER" id="PTHR45138">
    <property type="entry name" value="REGULATORY COMPONENTS OF SENSORY TRANSDUCTION SYSTEM"/>
    <property type="match status" value="1"/>
</dbReference>
<feature type="domain" description="PAC" evidence="4">
    <location>
        <begin position="144"/>
        <end position="197"/>
    </location>
</feature>
<feature type="domain" description="GGDEF" evidence="5">
    <location>
        <begin position="407"/>
        <end position="544"/>
    </location>
</feature>
<proteinExistence type="predicted"/>
<evidence type="ECO:0000313" key="7">
    <source>
        <dbReference type="Proteomes" id="UP000271624"/>
    </source>
</evidence>
<dbReference type="GO" id="GO:0043709">
    <property type="term" value="P:cell adhesion involved in single-species biofilm formation"/>
    <property type="evidence" value="ECO:0007669"/>
    <property type="project" value="TreeGrafter"/>
</dbReference>
<dbReference type="InterPro" id="IPR016132">
    <property type="entry name" value="Phyto_chromo_attachment"/>
</dbReference>
<dbReference type="Pfam" id="PF13426">
    <property type="entry name" value="PAS_9"/>
    <property type="match status" value="1"/>
</dbReference>
<evidence type="ECO:0000259" key="5">
    <source>
        <dbReference type="PROSITE" id="PS50887"/>
    </source>
</evidence>
<dbReference type="InterPro" id="IPR043128">
    <property type="entry name" value="Rev_trsase/Diguanyl_cyclase"/>
</dbReference>
<dbReference type="SMART" id="SM00267">
    <property type="entry name" value="GGDEF"/>
    <property type="match status" value="1"/>
</dbReference>
<dbReference type="SUPFAM" id="SSF55073">
    <property type="entry name" value="Nucleotide cyclase"/>
    <property type="match status" value="1"/>
</dbReference>
<dbReference type="PROSITE" id="PS50113">
    <property type="entry name" value="PAC"/>
    <property type="match status" value="1"/>
</dbReference>
<evidence type="ECO:0000313" key="6">
    <source>
        <dbReference type="EMBL" id="RUT10154.1"/>
    </source>
</evidence>
<dbReference type="NCBIfam" id="TIGR00229">
    <property type="entry name" value="sensory_box"/>
    <property type="match status" value="1"/>
</dbReference>
<comment type="caution">
    <text evidence="6">The sequence shown here is derived from an EMBL/GenBank/DDBJ whole genome shotgun (WGS) entry which is preliminary data.</text>
</comment>
<name>A0A3S1AT57_9CYAN</name>
<accession>A0A3S1AT57</accession>